<feature type="transmembrane region" description="Helical" evidence="5">
    <location>
        <begin position="231"/>
        <end position="248"/>
    </location>
</feature>
<dbReference type="PANTHER" id="PTHR13146:SF1">
    <property type="entry name" value="SUGAR PHOSPHATE TRANSPORTER DOMAIN-CONTAINING PROTEIN"/>
    <property type="match status" value="1"/>
</dbReference>
<feature type="transmembrane region" description="Helical" evidence="5">
    <location>
        <begin position="344"/>
        <end position="364"/>
    </location>
</feature>
<dbReference type="InterPro" id="IPR007271">
    <property type="entry name" value="Nuc_sug_transpt"/>
</dbReference>
<dbReference type="GO" id="GO:0000139">
    <property type="term" value="C:Golgi membrane"/>
    <property type="evidence" value="ECO:0007669"/>
    <property type="project" value="InterPro"/>
</dbReference>
<proteinExistence type="predicted"/>
<feature type="transmembrane region" description="Helical" evidence="5">
    <location>
        <begin position="302"/>
        <end position="324"/>
    </location>
</feature>
<sequence length="404" mass="44954">MGCPASFAVVCSKETGLYRSTDLHLEQNSPMTCGSIELIEGASFHGFQTPYKFALFLLSPRPSYTMNISGETLYIGFHQVMFLITGLCTTLGTQWLFYHGAATGDSYLAQLAQYLGMVLVGLIIPVLLRNKQKGYSRINQEEHGHDIDMVQVNHPTQDEHIPTTTISQYEEGPIPHKSVIKLAVLDVFANFCVTVGFAIVGSGMYQVIYSSVVIWCAILTWLFMKRTLSTMQWIAIFGTSAGLAISSMGNFSSSSAEVDAQSAAKTTILMFGTLMTLGGTFFYSCVYVYSDYIMSQQKPPPLPARICFYSGIYTSIISLVWISLYTLPRFDQLIHLKEGTTMDSVWFMYLLVIVANASHSWNYYELIDRTGSVATGILQGLRAVLIYIISDAWYCESDSAQCKY</sequence>
<name>A0A8H4EXH7_MUCCL</name>
<dbReference type="GO" id="GO:0015165">
    <property type="term" value="F:pyrimidine nucleotide-sugar transmembrane transporter activity"/>
    <property type="evidence" value="ECO:0007669"/>
    <property type="project" value="InterPro"/>
</dbReference>
<organism evidence="6 7">
    <name type="scientific">Mucor circinelloides f. lusitanicus</name>
    <name type="common">Mucor racemosus var. lusitanicus</name>
    <dbReference type="NCBI Taxonomy" id="29924"/>
    <lineage>
        <taxon>Eukaryota</taxon>
        <taxon>Fungi</taxon>
        <taxon>Fungi incertae sedis</taxon>
        <taxon>Mucoromycota</taxon>
        <taxon>Mucoromycotina</taxon>
        <taxon>Mucoromycetes</taxon>
        <taxon>Mucorales</taxon>
        <taxon>Mucorineae</taxon>
        <taxon>Mucoraceae</taxon>
        <taxon>Mucor</taxon>
    </lineage>
</organism>
<evidence type="ECO:0000313" key="7">
    <source>
        <dbReference type="Proteomes" id="UP000469890"/>
    </source>
</evidence>
<comment type="subcellular location">
    <subcellularLocation>
        <location evidence="1">Membrane</location>
        <topology evidence="1">Multi-pass membrane protein</topology>
    </subcellularLocation>
</comment>
<dbReference type="AlphaFoldDB" id="A0A8H4EXH7"/>
<reference evidence="6 7" key="1">
    <citation type="submission" date="2019-09" db="EMBL/GenBank/DDBJ databases">
        <authorList>
            <consortium name="DOE Joint Genome Institute"/>
            <person name="Mondo S.J."/>
            <person name="Navarro-Mendoza M.I."/>
            <person name="Perez-Arques C."/>
            <person name="Panchal S."/>
            <person name="Nicolas F.E."/>
            <person name="Ganguly P."/>
            <person name="Pangilinan J."/>
            <person name="Grigoriev I."/>
            <person name="Heitman J."/>
            <person name="Sanya K."/>
            <person name="Garre V."/>
        </authorList>
    </citation>
    <scope>NUCLEOTIDE SEQUENCE [LARGE SCALE GENOMIC DNA]</scope>
    <source>
        <strain evidence="6 7">MU402</strain>
    </source>
</reference>
<dbReference type="SUPFAM" id="SSF103481">
    <property type="entry name" value="Multidrug resistance efflux transporter EmrE"/>
    <property type="match status" value="1"/>
</dbReference>
<evidence type="ECO:0000256" key="1">
    <source>
        <dbReference type="ARBA" id="ARBA00004141"/>
    </source>
</evidence>
<evidence type="ECO:0000256" key="3">
    <source>
        <dbReference type="ARBA" id="ARBA00022989"/>
    </source>
</evidence>
<feature type="transmembrane region" description="Helical" evidence="5">
    <location>
        <begin position="268"/>
        <end position="290"/>
    </location>
</feature>
<feature type="transmembrane region" description="Helical" evidence="5">
    <location>
        <begin position="182"/>
        <end position="201"/>
    </location>
</feature>
<evidence type="ECO:0000313" key="6">
    <source>
        <dbReference type="EMBL" id="KAF1798137.1"/>
    </source>
</evidence>
<evidence type="ECO:0000256" key="5">
    <source>
        <dbReference type="SAM" id="Phobius"/>
    </source>
</evidence>
<dbReference type="Pfam" id="PF04142">
    <property type="entry name" value="Nuc_sug_transp"/>
    <property type="match status" value="1"/>
</dbReference>
<evidence type="ECO:0000256" key="4">
    <source>
        <dbReference type="ARBA" id="ARBA00023136"/>
    </source>
</evidence>
<dbReference type="EMBL" id="JAAECE010000008">
    <property type="protein sequence ID" value="KAF1798137.1"/>
    <property type="molecule type" value="Genomic_DNA"/>
</dbReference>
<dbReference type="InterPro" id="IPR037185">
    <property type="entry name" value="EmrE-like"/>
</dbReference>
<gene>
    <name evidence="6" type="ORF">FB192DRAFT_1397868</name>
</gene>
<feature type="transmembrane region" description="Helical" evidence="5">
    <location>
        <begin position="107"/>
        <end position="128"/>
    </location>
</feature>
<accession>A0A8H4EXH7</accession>
<feature type="transmembrane region" description="Helical" evidence="5">
    <location>
        <begin position="207"/>
        <end position="224"/>
    </location>
</feature>
<keyword evidence="2 5" id="KW-0812">Transmembrane</keyword>
<comment type="caution">
    <text evidence="6">The sequence shown here is derived from an EMBL/GenBank/DDBJ whole genome shotgun (WGS) entry which is preliminary data.</text>
</comment>
<keyword evidence="4 5" id="KW-0472">Membrane</keyword>
<protein>
    <submittedName>
        <fullName evidence="6">Uncharacterized protein</fullName>
    </submittedName>
</protein>
<dbReference type="PANTHER" id="PTHR13146">
    <property type="match status" value="1"/>
</dbReference>
<dbReference type="Proteomes" id="UP000469890">
    <property type="component" value="Unassembled WGS sequence"/>
</dbReference>
<evidence type="ECO:0000256" key="2">
    <source>
        <dbReference type="ARBA" id="ARBA00022692"/>
    </source>
</evidence>
<keyword evidence="3 5" id="KW-1133">Transmembrane helix</keyword>
<feature type="transmembrane region" description="Helical" evidence="5">
    <location>
        <begin position="73"/>
        <end position="95"/>
    </location>
</feature>